<protein>
    <submittedName>
        <fullName evidence="1">Uncharacterized protein</fullName>
    </submittedName>
</protein>
<reference evidence="1 2" key="1">
    <citation type="submission" date="2021-01" db="EMBL/GenBank/DDBJ databases">
        <title>Diatom-associated Roseobacters Show Island Model of Population Structure.</title>
        <authorList>
            <person name="Qu L."/>
            <person name="Feng X."/>
            <person name="Chen Y."/>
            <person name="Li L."/>
            <person name="Wang X."/>
            <person name="Hu Z."/>
            <person name="Wang H."/>
            <person name="Luo H."/>
        </authorList>
    </citation>
    <scope>NUCLEOTIDE SEQUENCE [LARGE SCALE GENOMIC DNA]</scope>
    <source>
        <strain evidence="1 2">TR60-84</strain>
    </source>
</reference>
<name>A0AAE2VZE0_9RHOB</name>
<proteinExistence type="predicted"/>
<gene>
    <name evidence="1" type="ORF">JQV55_12505</name>
</gene>
<dbReference type="AlphaFoldDB" id="A0AAE2VZE0"/>
<organism evidence="1 2">
    <name type="scientific">Sulfitobacter geojensis</name>
    <dbReference type="NCBI Taxonomy" id="1342299"/>
    <lineage>
        <taxon>Bacteria</taxon>
        <taxon>Pseudomonadati</taxon>
        <taxon>Pseudomonadota</taxon>
        <taxon>Alphaproteobacteria</taxon>
        <taxon>Rhodobacterales</taxon>
        <taxon>Roseobacteraceae</taxon>
        <taxon>Sulfitobacter</taxon>
    </lineage>
</organism>
<evidence type="ECO:0000313" key="2">
    <source>
        <dbReference type="Proteomes" id="UP000732193"/>
    </source>
</evidence>
<comment type="caution">
    <text evidence="1">The sequence shown here is derived from an EMBL/GenBank/DDBJ whole genome shotgun (WGS) entry which is preliminary data.</text>
</comment>
<dbReference type="RefSeq" id="WP_203242522.1">
    <property type="nucleotide sequence ID" value="NZ_JAFBRH010000003.1"/>
</dbReference>
<dbReference type="Proteomes" id="UP000732193">
    <property type="component" value="Unassembled WGS sequence"/>
</dbReference>
<sequence length="201" mass="22361">MVTDRWLGPCAKIGRSLIWARYGQTLHATAKLKRAVLPVVKVAIRCLMVFKLKMFEPAAIRRRQVGDADAHPGGFAYADDLFSLNFLKEYKGSDRLRTRTFVNQIGQIHISVAQELGYTILPESGVDAFSGTQDVVIAKLPKRRFNDFMCRAATVLKKRFAGAAGPDNKDCCARFEGTTAPKYSILQVSRTHPKASMAVRI</sequence>
<dbReference type="EMBL" id="JAFBRM010000003">
    <property type="protein sequence ID" value="MBM1714383.1"/>
    <property type="molecule type" value="Genomic_DNA"/>
</dbReference>
<keyword evidence="2" id="KW-1185">Reference proteome</keyword>
<accession>A0AAE2VZE0</accession>
<evidence type="ECO:0000313" key="1">
    <source>
        <dbReference type="EMBL" id="MBM1714383.1"/>
    </source>
</evidence>